<dbReference type="Gene3D" id="2.40.37.10">
    <property type="entry name" value="Lyase, Ornithine Decarboxylase, Chain A, domain 1"/>
    <property type="match status" value="1"/>
</dbReference>
<dbReference type="GO" id="GO:0030170">
    <property type="term" value="F:pyridoxal phosphate binding"/>
    <property type="evidence" value="ECO:0007669"/>
    <property type="project" value="TreeGrafter"/>
</dbReference>
<dbReference type="EC" id="5.1.1.1" evidence="5"/>
<dbReference type="PRINTS" id="PR00992">
    <property type="entry name" value="ALARACEMASE"/>
</dbReference>
<organism evidence="5">
    <name type="scientific">bioreactor metagenome</name>
    <dbReference type="NCBI Taxonomy" id="1076179"/>
    <lineage>
        <taxon>unclassified sequences</taxon>
        <taxon>metagenomes</taxon>
        <taxon>ecological metagenomes</taxon>
    </lineage>
</organism>
<dbReference type="InterPro" id="IPR009006">
    <property type="entry name" value="Ala_racemase/Decarboxylase_C"/>
</dbReference>
<dbReference type="GO" id="GO:0008784">
    <property type="term" value="F:alanine racemase activity"/>
    <property type="evidence" value="ECO:0007669"/>
    <property type="project" value="UniProtKB-EC"/>
</dbReference>
<dbReference type="Gene3D" id="3.20.20.10">
    <property type="entry name" value="Alanine racemase"/>
    <property type="match status" value="1"/>
</dbReference>
<dbReference type="GO" id="GO:0030632">
    <property type="term" value="P:D-alanine biosynthetic process"/>
    <property type="evidence" value="ECO:0007669"/>
    <property type="project" value="TreeGrafter"/>
</dbReference>
<evidence type="ECO:0000259" key="4">
    <source>
        <dbReference type="SMART" id="SM01005"/>
    </source>
</evidence>
<dbReference type="NCBIfam" id="TIGR00492">
    <property type="entry name" value="alr"/>
    <property type="match status" value="1"/>
</dbReference>
<dbReference type="InterPro" id="IPR029066">
    <property type="entry name" value="PLP-binding_barrel"/>
</dbReference>
<gene>
    <name evidence="5" type="primary">alr2_4</name>
    <name evidence="5" type="ORF">SDC9_161969</name>
</gene>
<dbReference type="CDD" id="cd00430">
    <property type="entry name" value="PLPDE_III_AR"/>
    <property type="match status" value="1"/>
</dbReference>
<keyword evidence="2" id="KW-0663">Pyridoxal phosphate</keyword>
<sequence length="200" mass="22445">MIDILKQNNIHFDIRHCCNSAATVLYPEMHMDMVRPGIILYGLLPSEFLKDKIKLCPVMEMKTVVSMVKEITKDTPVSYGRTYTADSNRRIATVPLGYADGYPRKLSNKAHMLISGKRVPVIGRVCMDQIVLDVTDVPSLSDCQLVTVFGEDNGASISIDEIAKLNDTINYEIVCSISKRVPRVYLHNNIVESTTSYMDL</sequence>
<comment type="cofactor">
    <cofactor evidence="1">
        <name>pyridoxal 5'-phosphate</name>
        <dbReference type="ChEBI" id="CHEBI:597326"/>
    </cofactor>
</comment>
<evidence type="ECO:0000313" key="5">
    <source>
        <dbReference type="EMBL" id="MPN14642.1"/>
    </source>
</evidence>
<dbReference type="InterPro" id="IPR000821">
    <property type="entry name" value="Ala_racemase"/>
</dbReference>
<reference evidence="5" key="1">
    <citation type="submission" date="2019-08" db="EMBL/GenBank/DDBJ databases">
        <authorList>
            <person name="Kucharzyk K."/>
            <person name="Murdoch R.W."/>
            <person name="Higgins S."/>
            <person name="Loffler F."/>
        </authorList>
    </citation>
    <scope>NUCLEOTIDE SEQUENCE</scope>
</reference>
<evidence type="ECO:0000256" key="2">
    <source>
        <dbReference type="ARBA" id="ARBA00022898"/>
    </source>
</evidence>
<dbReference type="AlphaFoldDB" id="A0A645FM58"/>
<name>A0A645FM58_9ZZZZ</name>
<feature type="domain" description="Alanine racemase C-terminal" evidence="4">
    <location>
        <begin position="58"/>
        <end position="186"/>
    </location>
</feature>
<dbReference type="SUPFAM" id="SSF51419">
    <property type="entry name" value="PLP-binding barrel"/>
    <property type="match status" value="1"/>
</dbReference>
<dbReference type="SUPFAM" id="SSF50621">
    <property type="entry name" value="Alanine racemase C-terminal domain-like"/>
    <property type="match status" value="1"/>
</dbReference>
<keyword evidence="3 5" id="KW-0413">Isomerase</keyword>
<dbReference type="Pfam" id="PF01168">
    <property type="entry name" value="Ala_racemase_N"/>
    <property type="match status" value="1"/>
</dbReference>
<dbReference type="Pfam" id="PF00842">
    <property type="entry name" value="Ala_racemase_C"/>
    <property type="match status" value="1"/>
</dbReference>
<protein>
    <submittedName>
        <fullName evidence="5">Alanine racemase 2</fullName>
        <ecNumber evidence="5">5.1.1.1</ecNumber>
    </submittedName>
</protein>
<dbReference type="PANTHER" id="PTHR30511">
    <property type="entry name" value="ALANINE RACEMASE"/>
    <property type="match status" value="1"/>
</dbReference>
<accession>A0A645FM58</accession>
<dbReference type="GO" id="GO:0005829">
    <property type="term" value="C:cytosol"/>
    <property type="evidence" value="ECO:0007669"/>
    <property type="project" value="TreeGrafter"/>
</dbReference>
<dbReference type="EMBL" id="VSSQ01061280">
    <property type="protein sequence ID" value="MPN14642.1"/>
    <property type="molecule type" value="Genomic_DNA"/>
</dbReference>
<evidence type="ECO:0000256" key="1">
    <source>
        <dbReference type="ARBA" id="ARBA00001933"/>
    </source>
</evidence>
<dbReference type="InterPro" id="IPR011079">
    <property type="entry name" value="Ala_racemase_C"/>
</dbReference>
<dbReference type="InterPro" id="IPR001608">
    <property type="entry name" value="Ala_racemase_N"/>
</dbReference>
<dbReference type="SMART" id="SM01005">
    <property type="entry name" value="Ala_racemase_C"/>
    <property type="match status" value="1"/>
</dbReference>
<comment type="caution">
    <text evidence="5">The sequence shown here is derived from an EMBL/GenBank/DDBJ whole genome shotgun (WGS) entry which is preliminary data.</text>
</comment>
<dbReference type="PANTHER" id="PTHR30511:SF0">
    <property type="entry name" value="ALANINE RACEMASE, CATABOLIC-RELATED"/>
    <property type="match status" value="1"/>
</dbReference>
<dbReference type="FunFam" id="2.40.37.10:FF:000006">
    <property type="entry name" value="Alanine racemase"/>
    <property type="match status" value="1"/>
</dbReference>
<proteinExistence type="predicted"/>
<evidence type="ECO:0000256" key="3">
    <source>
        <dbReference type="ARBA" id="ARBA00023235"/>
    </source>
</evidence>